<protein>
    <submittedName>
        <fullName evidence="2">Uncharacterized protein</fullName>
    </submittedName>
</protein>
<comment type="caution">
    <text evidence="2">The sequence shown here is derived from an EMBL/GenBank/DDBJ whole genome shotgun (WGS) entry which is preliminary data.</text>
</comment>
<feature type="region of interest" description="Disordered" evidence="1">
    <location>
        <begin position="96"/>
        <end position="120"/>
    </location>
</feature>
<sequence>MRFKVVEALIPITTGLDEVQDVGPGEAQLVLAKLREVHGAQKENFFRFYHVTEAIEGAGDPNRGGWGVMAGVVAPPAGIRRIPNLMVLPISGDGGLDSSHHPSDLGHWRPPPSLGLRRPP</sequence>
<proteinExistence type="predicted"/>
<gene>
    <name evidence="2" type="ORF">CRG98_018441</name>
</gene>
<dbReference type="AlphaFoldDB" id="A0A2I0JXV0"/>
<evidence type="ECO:0000313" key="2">
    <source>
        <dbReference type="EMBL" id="PKI61121.1"/>
    </source>
</evidence>
<evidence type="ECO:0000256" key="1">
    <source>
        <dbReference type="SAM" id="MobiDB-lite"/>
    </source>
</evidence>
<feature type="compositionally biased region" description="Basic and acidic residues" evidence="1">
    <location>
        <begin position="98"/>
        <end position="107"/>
    </location>
</feature>
<dbReference type="EMBL" id="PGOL01001070">
    <property type="protein sequence ID" value="PKI61121.1"/>
    <property type="molecule type" value="Genomic_DNA"/>
</dbReference>
<accession>A0A2I0JXV0</accession>
<name>A0A2I0JXV0_PUNGR</name>
<dbReference type="Proteomes" id="UP000233551">
    <property type="component" value="Unassembled WGS sequence"/>
</dbReference>
<evidence type="ECO:0000313" key="3">
    <source>
        <dbReference type="Proteomes" id="UP000233551"/>
    </source>
</evidence>
<keyword evidence="3" id="KW-1185">Reference proteome</keyword>
<organism evidence="2 3">
    <name type="scientific">Punica granatum</name>
    <name type="common">Pomegranate</name>
    <dbReference type="NCBI Taxonomy" id="22663"/>
    <lineage>
        <taxon>Eukaryota</taxon>
        <taxon>Viridiplantae</taxon>
        <taxon>Streptophyta</taxon>
        <taxon>Embryophyta</taxon>
        <taxon>Tracheophyta</taxon>
        <taxon>Spermatophyta</taxon>
        <taxon>Magnoliopsida</taxon>
        <taxon>eudicotyledons</taxon>
        <taxon>Gunneridae</taxon>
        <taxon>Pentapetalae</taxon>
        <taxon>rosids</taxon>
        <taxon>malvids</taxon>
        <taxon>Myrtales</taxon>
        <taxon>Lythraceae</taxon>
        <taxon>Punica</taxon>
    </lineage>
</organism>
<reference evidence="2 3" key="1">
    <citation type="submission" date="2017-11" db="EMBL/GenBank/DDBJ databases">
        <title>De-novo sequencing of pomegranate (Punica granatum L.) genome.</title>
        <authorList>
            <person name="Akparov Z."/>
            <person name="Amiraslanov A."/>
            <person name="Hajiyeva S."/>
            <person name="Abbasov M."/>
            <person name="Kaur K."/>
            <person name="Hamwieh A."/>
            <person name="Solovyev V."/>
            <person name="Salamov A."/>
            <person name="Braich B."/>
            <person name="Kosarev P."/>
            <person name="Mahmoud A."/>
            <person name="Hajiyev E."/>
            <person name="Babayeva S."/>
            <person name="Izzatullayeva V."/>
            <person name="Mammadov A."/>
            <person name="Mammadov A."/>
            <person name="Sharifova S."/>
            <person name="Ojaghi J."/>
            <person name="Eynullazada K."/>
            <person name="Bayramov B."/>
            <person name="Abdulazimova A."/>
            <person name="Shahmuradov I."/>
        </authorList>
    </citation>
    <scope>NUCLEOTIDE SEQUENCE [LARGE SCALE GENOMIC DNA]</scope>
    <source>
        <strain evidence="3">cv. AG2017</strain>
        <tissue evidence="2">Leaf</tissue>
    </source>
</reference>